<proteinExistence type="inferred from homology"/>
<gene>
    <name evidence="8" type="ORF">RMAR1173_LOCUS9813</name>
    <name evidence="9" type="ORF">RMAR1173_LOCUS9815</name>
</gene>
<sequence>MEGTAGAQDDHGRRATTVPRLASAKAPTGTGPAEVPAVAKAWKVAVSACHFGAKGRRKTMEDAHLALNETAVRDMFPDLPKAMRLAFFGIFDGHGGRNVADLVKARLPHHIVDHLCKCQLPTPKSDAVLGAMRAAYHDMDVESQAQAREKKWTDGCCAVVVMILNDMVYVANMGDSKAVLCRRHRADKPGKGTPVTDQDVGGDRSTGADKKHRFPWSRGQGDPPPRADALALTQDHKPILASERERIEKAGGRVEGGRVNGALEVARSFGDLAFKRYGVAAEPDLRVKFKLGETEEMLLMGCDGLWTRYSEANACAFVRTRLWAGTTWCSGQEHVWTPERTVRGLVEDAIHAKGTTDNCSAMLLLFRHPSQLTQPPVLSASGSALSSKK</sequence>
<dbReference type="SMART" id="SM00332">
    <property type="entry name" value="PP2Cc"/>
    <property type="match status" value="1"/>
</dbReference>
<evidence type="ECO:0000313" key="9">
    <source>
        <dbReference type="EMBL" id="CAD9685747.1"/>
    </source>
</evidence>
<accession>A0A6U0ZQC9</accession>
<evidence type="ECO:0000256" key="4">
    <source>
        <dbReference type="ARBA" id="ARBA00022912"/>
    </source>
</evidence>
<evidence type="ECO:0000256" key="5">
    <source>
        <dbReference type="RuleBase" id="RU003465"/>
    </source>
</evidence>
<feature type="domain" description="PPM-type phosphatase" evidence="7">
    <location>
        <begin position="47"/>
        <end position="366"/>
    </location>
</feature>
<evidence type="ECO:0000256" key="3">
    <source>
        <dbReference type="ARBA" id="ARBA00022801"/>
    </source>
</evidence>
<evidence type="ECO:0000256" key="2">
    <source>
        <dbReference type="ARBA" id="ARBA00022723"/>
    </source>
</evidence>
<dbReference type="InterPro" id="IPR000222">
    <property type="entry name" value="PP2C_BS"/>
</dbReference>
<keyword evidence="4 5" id="KW-0904">Protein phosphatase</keyword>
<dbReference type="GO" id="GO:0046872">
    <property type="term" value="F:metal ion binding"/>
    <property type="evidence" value="ECO:0007669"/>
    <property type="project" value="UniProtKB-KW"/>
</dbReference>
<dbReference type="InterPro" id="IPR001932">
    <property type="entry name" value="PPM-type_phosphatase-like_dom"/>
</dbReference>
<comment type="subcellular location">
    <subcellularLocation>
        <location evidence="1">Membrane</location>
        <topology evidence="1">Peripheral membrane protein</topology>
    </subcellularLocation>
</comment>
<dbReference type="InterPro" id="IPR015655">
    <property type="entry name" value="PP2C"/>
</dbReference>
<keyword evidence="3 5" id="KW-0378">Hydrolase</keyword>
<name>A0A6U0ZQC9_9STRA</name>
<dbReference type="CDD" id="cd00143">
    <property type="entry name" value="PP2Cc"/>
    <property type="match status" value="1"/>
</dbReference>
<evidence type="ECO:0000256" key="1">
    <source>
        <dbReference type="ARBA" id="ARBA00004170"/>
    </source>
</evidence>
<dbReference type="GO" id="GO:0016020">
    <property type="term" value="C:membrane"/>
    <property type="evidence" value="ECO:0007669"/>
    <property type="project" value="UniProtKB-SubCell"/>
</dbReference>
<evidence type="ECO:0000313" key="8">
    <source>
        <dbReference type="EMBL" id="CAD9685742.1"/>
    </source>
</evidence>
<dbReference type="InterPro" id="IPR036457">
    <property type="entry name" value="PPM-type-like_dom_sf"/>
</dbReference>
<dbReference type="GO" id="GO:0004722">
    <property type="term" value="F:protein serine/threonine phosphatase activity"/>
    <property type="evidence" value="ECO:0007669"/>
    <property type="project" value="InterPro"/>
</dbReference>
<feature type="region of interest" description="Disordered" evidence="6">
    <location>
        <begin position="185"/>
        <end position="225"/>
    </location>
</feature>
<evidence type="ECO:0000256" key="6">
    <source>
        <dbReference type="SAM" id="MobiDB-lite"/>
    </source>
</evidence>
<comment type="similarity">
    <text evidence="5">Belongs to the PP2C family.</text>
</comment>
<reference evidence="8" key="1">
    <citation type="submission" date="2021-01" db="EMBL/GenBank/DDBJ databases">
        <authorList>
            <person name="Corre E."/>
            <person name="Pelletier E."/>
            <person name="Niang G."/>
            <person name="Scheremetjew M."/>
            <person name="Finn R."/>
            <person name="Kale V."/>
            <person name="Holt S."/>
            <person name="Cochrane G."/>
            <person name="Meng A."/>
            <person name="Brown T."/>
            <person name="Cohen L."/>
        </authorList>
    </citation>
    <scope>NUCLEOTIDE SEQUENCE</scope>
    <source>
        <strain evidence="8">CCMP1243</strain>
    </source>
</reference>
<dbReference type="AlphaFoldDB" id="A0A6U0ZQC9"/>
<dbReference type="PANTHER" id="PTHR47992">
    <property type="entry name" value="PROTEIN PHOSPHATASE"/>
    <property type="match status" value="1"/>
</dbReference>
<protein>
    <recommendedName>
        <fullName evidence="7">PPM-type phosphatase domain-containing protein</fullName>
    </recommendedName>
</protein>
<dbReference type="PROSITE" id="PS51746">
    <property type="entry name" value="PPM_2"/>
    <property type="match status" value="1"/>
</dbReference>
<dbReference type="Pfam" id="PF00481">
    <property type="entry name" value="PP2C"/>
    <property type="match status" value="2"/>
</dbReference>
<dbReference type="PROSITE" id="PS01032">
    <property type="entry name" value="PPM_1"/>
    <property type="match status" value="1"/>
</dbReference>
<dbReference type="EMBL" id="HBHJ01014905">
    <property type="protein sequence ID" value="CAD9685747.1"/>
    <property type="molecule type" value="Transcribed_RNA"/>
</dbReference>
<organism evidence="8">
    <name type="scientific">Rhizochromulina marina</name>
    <dbReference type="NCBI Taxonomy" id="1034831"/>
    <lineage>
        <taxon>Eukaryota</taxon>
        <taxon>Sar</taxon>
        <taxon>Stramenopiles</taxon>
        <taxon>Ochrophyta</taxon>
        <taxon>Dictyochophyceae</taxon>
        <taxon>Rhizochromulinales</taxon>
        <taxon>Rhizochromulina</taxon>
    </lineage>
</organism>
<keyword evidence="2" id="KW-0479">Metal-binding</keyword>
<dbReference type="EMBL" id="HBHJ01014903">
    <property type="protein sequence ID" value="CAD9685742.1"/>
    <property type="molecule type" value="Transcribed_RNA"/>
</dbReference>
<dbReference type="SUPFAM" id="SSF81606">
    <property type="entry name" value="PP2C-like"/>
    <property type="match status" value="1"/>
</dbReference>
<evidence type="ECO:0000259" key="7">
    <source>
        <dbReference type="PROSITE" id="PS51746"/>
    </source>
</evidence>
<dbReference type="Gene3D" id="3.60.40.10">
    <property type="entry name" value="PPM-type phosphatase domain"/>
    <property type="match status" value="1"/>
</dbReference>
<feature type="region of interest" description="Disordered" evidence="6">
    <location>
        <begin position="1"/>
        <end position="33"/>
    </location>
</feature>